<dbReference type="GO" id="GO:0005948">
    <property type="term" value="C:acetolactate synthase complex"/>
    <property type="evidence" value="ECO:0007669"/>
    <property type="project" value="TreeGrafter"/>
</dbReference>
<evidence type="ECO:0000256" key="7">
    <source>
        <dbReference type="ARBA" id="ARBA00022679"/>
    </source>
</evidence>
<evidence type="ECO:0000256" key="14">
    <source>
        <dbReference type="RuleBase" id="RU003591"/>
    </source>
</evidence>
<evidence type="ECO:0000313" key="18">
    <source>
        <dbReference type="EMBL" id="KYG32268.1"/>
    </source>
</evidence>
<dbReference type="EC" id="2.2.1.6" evidence="4 14"/>
<dbReference type="PANTHER" id="PTHR18968:SF13">
    <property type="entry name" value="ACETOLACTATE SYNTHASE CATALYTIC SUBUNIT, MITOCHONDRIAL"/>
    <property type="match status" value="1"/>
</dbReference>
<dbReference type="GO" id="GO:0050660">
    <property type="term" value="F:flavin adenine dinucleotide binding"/>
    <property type="evidence" value="ECO:0007669"/>
    <property type="project" value="InterPro"/>
</dbReference>
<dbReference type="Pfam" id="PF02776">
    <property type="entry name" value="TPP_enzyme_N"/>
    <property type="match status" value="1"/>
</dbReference>
<dbReference type="Gene3D" id="3.40.50.1220">
    <property type="entry name" value="TPP-binding domain"/>
    <property type="match status" value="1"/>
</dbReference>
<evidence type="ECO:0000256" key="3">
    <source>
        <dbReference type="ARBA" id="ARBA00007812"/>
    </source>
</evidence>
<dbReference type="Pfam" id="PF02775">
    <property type="entry name" value="TPP_enzyme_C"/>
    <property type="match status" value="1"/>
</dbReference>
<evidence type="ECO:0000259" key="16">
    <source>
        <dbReference type="Pfam" id="PF02775"/>
    </source>
</evidence>
<dbReference type="CDD" id="cd07035">
    <property type="entry name" value="TPP_PYR_POX_like"/>
    <property type="match status" value="1"/>
</dbReference>
<evidence type="ECO:0000256" key="1">
    <source>
        <dbReference type="ARBA" id="ARBA00004974"/>
    </source>
</evidence>
<dbReference type="STRING" id="519424.AZF04_05745"/>
<comment type="pathway">
    <text evidence="2 14">Amino-acid biosynthesis; L-valine biosynthesis; L-valine from pyruvate: step 1/4.</text>
</comment>
<comment type="similarity">
    <text evidence="3 14">Belongs to the TPP enzyme family.</text>
</comment>
<sequence>MKMEVKKERKHQVTEGQKMSGSSMLINALSLEGVDVIFGYPGGAILPTYDEIFKTGIRHILARHEQGAVHAAEGYARISGKPGVCVVTSGPGATNVVTGIADAMMDSLPLVVITGQVSTSVIGTDAFQEADVIGITMPITKHNFQVRTVEELPQIIKKAFHIATTGRPGPVLIDLPKDVSQGEGEFFYDKPLDLPGYQPTTIPNRLQIKKVVEAVTESRKPLILAGAGVLHGKAAEELKQYAEQQQIPVTNTLLGLGSFPGEHELFLGMAGMHGTYTANMAIYECDLLINIGARFDDRLTGNLEHFAPNAKVVHIDIDPAEIGKNVEVDIPVVGNSKQAIEMLLEADGEKGEHALWRADLKQLKQEYPLWYKQDGEVIKPQQLIELIHEVTEGEAVVTTDVGQHQMWSAQYYKFNKPNRWVTSGGLGTMGFGFPAAIGAQFAEPNLPVVAIIGDAGFQMTAQELSILQELNLPVKIVIVNNAALGMVRQWQQLFYGERYSNSLFPIQPDFVKLASAYDIKGIKVENLSEVKDALKEMMDYDGPVLMDFRVAQVENVYPMISPGKGIHQMEGVKP</sequence>
<dbReference type="AlphaFoldDB" id="A0A161Q741"/>
<feature type="domain" description="Thiamine pyrophosphate enzyme TPP-binding" evidence="16">
    <location>
        <begin position="400"/>
        <end position="547"/>
    </location>
</feature>
<dbReference type="NCBIfam" id="TIGR00118">
    <property type="entry name" value="acolac_lg"/>
    <property type="match status" value="1"/>
</dbReference>
<feature type="domain" description="Thiamine pyrophosphate enzyme central" evidence="15">
    <location>
        <begin position="208"/>
        <end position="343"/>
    </location>
</feature>
<reference evidence="18" key="1">
    <citation type="submission" date="2016-02" db="EMBL/GenBank/DDBJ databases">
        <title>Genome sequence of Bacillus trypoxylicola KCTC 13244(T).</title>
        <authorList>
            <person name="Jeong H."/>
            <person name="Park S.-H."/>
            <person name="Choi S.-K."/>
        </authorList>
    </citation>
    <scope>NUCLEOTIDE SEQUENCE [LARGE SCALE GENOMIC DNA]</scope>
    <source>
        <strain evidence="18">KCTC 13244</strain>
    </source>
</reference>
<dbReference type="Proteomes" id="UP000075806">
    <property type="component" value="Unassembled WGS sequence"/>
</dbReference>
<dbReference type="InterPro" id="IPR000399">
    <property type="entry name" value="TPP-bd_CS"/>
</dbReference>
<dbReference type="InterPro" id="IPR012846">
    <property type="entry name" value="Acetolactate_synth_lsu"/>
</dbReference>
<keyword evidence="19" id="KW-1185">Reference proteome</keyword>
<keyword evidence="7 14" id="KW-0808">Transferase</keyword>
<dbReference type="GO" id="GO:0030976">
    <property type="term" value="F:thiamine pyrophosphate binding"/>
    <property type="evidence" value="ECO:0007669"/>
    <property type="project" value="UniProtKB-UniRule"/>
</dbReference>
<dbReference type="EMBL" id="LTAO01000012">
    <property type="protein sequence ID" value="KYG32268.1"/>
    <property type="molecule type" value="Genomic_DNA"/>
</dbReference>
<dbReference type="FunFam" id="3.40.50.970:FF:000016">
    <property type="entry name" value="Acetolactate synthase"/>
    <property type="match status" value="1"/>
</dbReference>
<dbReference type="InterPro" id="IPR011766">
    <property type="entry name" value="TPP_enzyme_TPP-bd"/>
</dbReference>
<feature type="domain" description="Thiamine pyrophosphate enzyme N-terminal TPP-binding" evidence="17">
    <location>
        <begin position="19"/>
        <end position="133"/>
    </location>
</feature>
<dbReference type="GO" id="GO:0000287">
    <property type="term" value="F:magnesium ion binding"/>
    <property type="evidence" value="ECO:0007669"/>
    <property type="project" value="UniProtKB-UniRule"/>
</dbReference>
<dbReference type="GO" id="GO:0009097">
    <property type="term" value="P:isoleucine biosynthetic process"/>
    <property type="evidence" value="ECO:0007669"/>
    <property type="project" value="UniProtKB-UniPathway"/>
</dbReference>
<evidence type="ECO:0000256" key="5">
    <source>
        <dbReference type="ARBA" id="ARBA00022605"/>
    </source>
</evidence>
<dbReference type="NCBIfam" id="NF005824">
    <property type="entry name" value="PRK07710.1"/>
    <property type="match status" value="1"/>
</dbReference>
<keyword evidence="10 14" id="KW-0460">Magnesium</keyword>
<dbReference type="InterPro" id="IPR029035">
    <property type="entry name" value="DHS-like_NAD/FAD-binding_dom"/>
</dbReference>
<dbReference type="InterPro" id="IPR029061">
    <property type="entry name" value="THDP-binding"/>
</dbReference>
<gene>
    <name evidence="18" type="ORF">AZF04_05745</name>
</gene>
<proteinExistence type="inferred from homology"/>
<evidence type="ECO:0000256" key="11">
    <source>
        <dbReference type="ARBA" id="ARBA00023052"/>
    </source>
</evidence>
<comment type="cofactor">
    <cofactor evidence="14">
        <name>thiamine diphosphate</name>
        <dbReference type="ChEBI" id="CHEBI:58937"/>
    </cofactor>
    <text evidence="14">Binds 1 thiamine pyrophosphate per subunit.</text>
</comment>
<dbReference type="FunFam" id="3.40.50.970:FF:000007">
    <property type="entry name" value="Acetolactate synthase"/>
    <property type="match status" value="1"/>
</dbReference>
<dbReference type="SUPFAM" id="SSF52518">
    <property type="entry name" value="Thiamin diphosphate-binding fold (THDP-binding)"/>
    <property type="match status" value="2"/>
</dbReference>
<dbReference type="InterPro" id="IPR045229">
    <property type="entry name" value="TPP_enz"/>
</dbReference>
<evidence type="ECO:0000256" key="4">
    <source>
        <dbReference type="ARBA" id="ARBA00013145"/>
    </source>
</evidence>
<evidence type="ECO:0000256" key="9">
    <source>
        <dbReference type="ARBA" id="ARBA00022827"/>
    </source>
</evidence>
<keyword evidence="11 14" id="KW-0786">Thiamine pyrophosphate</keyword>
<dbReference type="Pfam" id="PF00205">
    <property type="entry name" value="TPP_enzyme_M"/>
    <property type="match status" value="1"/>
</dbReference>
<keyword evidence="6" id="KW-0285">Flavoprotein</keyword>
<comment type="cofactor">
    <cofactor evidence="14">
        <name>Mg(2+)</name>
        <dbReference type="ChEBI" id="CHEBI:18420"/>
    </cofactor>
    <text evidence="14">Binds 1 Mg(2+) ion per subunit.</text>
</comment>
<evidence type="ECO:0000313" key="19">
    <source>
        <dbReference type="Proteomes" id="UP000075806"/>
    </source>
</evidence>
<dbReference type="RefSeq" id="WP_061948557.1">
    <property type="nucleotide sequence ID" value="NZ_LTAO01000012.1"/>
</dbReference>
<evidence type="ECO:0000256" key="12">
    <source>
        <dbReference type="ARBA" id="ARBA00023304"/>
    </source>
</evidence>
<dbReference type="UniPathway" id="UPA00047">
    <property type="reaction ID" value="UER00055"/>
</dbReference>
<dbReference type="PROSITE" id="PS00187">
    <property type="entry name" value="TPP_ENZYMES"/>
    <property type="match status" value="1"/>
</dbReference>
<dbReference type="UniPathway" id="UPA00049">
    <property type="reaction ID" value="UER00059"/>
</dbReference>
<dbReference type="GO" id="GO:0009099">
    <property type="term" value="P:L-valine biosynthetic process"/>
    <property type="evidence" value="ECO:0007669"/>
    <property type="project" value="UniProtKB-UniPathway"/>
</dbReference>
<dbReference type="InterPro" id="IPR012000">
    <property type="entry name" value="Thiamin_PyroP_enz_cen_dom"/>
</dbReference>
<comment type="catalytic activity">
    <reaction evidence="13 14">
        <text>2 pyruvate + H(+) = (2S)-2-acetolactate + CO2</text>
        <dbReference type="Rhea" id="RHEA:25249"/>
        <dbReference type="ChEBI" id="CHEBI:15361"/>
        <dbReference type="ChEBI" id="CHEBI:15378"/>
        <dbReference type="ChEBI" id="CHEBI:16526"/>
        <dbReference type="ChEBI" id="CHEBI:58476"/>
        <dbReference type="EC" id="2.2.1.6"/>
    </reaction>
</comment>
<organism evidence="18 19">
    <name type="scientific">Alkalihalobacillus trypoxylicola</name>
    <dbReference type="NCBI Taxonomy" id="519424"/>
    <lineage>
        <taxon>Bacteria</taxon>
        <taxon>Bacillati</taxon>
        <taxon>Bacillota</taxon>
        <taxon>Bacilli</taxon>
        <taxon>Bacillales</taxon>
        <taxon>Bacillaceae</taxon>
        <taxon>Alkalihalobacillus</taxon>
    </lineage>
</organism>
<dbReference type="InterPro" id="IPR039368">
    <property type="entry name" value="AHAS_TPP"/>
</dbReference>
<evidence type="ECO:0000256" key="2">
    <source>
        <dbReference type="ARBA" id="ARBA00005025"/>
    </source>
</evidence>
<accession>A0A161Q741</accession>
<dbReference type="CDD" id="cd02015">
    <property type="entry name" value="TPP_AHAS"/>
    <property type="match status" value="1"/>
</dbReference>
<keyword evidence="8 14" id="KW-0479">Metal-binding</keyword>
<dbReference type="FunFam" id="3.40.50.1220:FF:000008">
    <property type="entry name" value="Acetolactate synthase"/>
    <property type="match status" value="1"/>
</dbReference>
<name>A0A161Q741_9BACI</name>
<keyword evidence="12 14" id="KW-0100">Branched-chain amino acid biosynthesis</keyword>
<dbReference type="SUPFAM" id="SSF52467">
    <property type="entry name" value="DHS-like NAD/FAD-binding domain"/>
    <property type="match status" value="1"/>
</dbReference>
<keyword evidence="9" id="KW-0274">FAD</keyword>
<keyword evidence="5 14" id="KW-0028">Amino-acid biosynthesis</keyword>
<dbReference type="GO" id="GO:0003984">
    <property type="term" value="F:acetolactate synthase activity"/>
    <property type="evidence" value="ECO:0007669"/>
    <property type="project" value="UniProtKB-EC"/>
</dbReference>
<evidence type="ECO:0000256" key="8">
    <source>
        <dbReference type="ARBA" id="ARBA00022723"/>
    </source>
</evidence>
<evidence type="ECO:0000256" key="6">
    <source>
        <dbReference type="ARBA" id="ARBA00022630"/>
    </source>
</evidence>
<dbReference type="PANTHER" id="PTHR18968">
    <property type="entry name" value="THIAMINE PYROPHOSPHATE ENZYMES"/>
    <property type="match status" value="1"/>
</dbReference>
<dbReference type="InterPro" id="IPR012001">
    <property type="entry name" value="Thiamin_PyroP_enz_TPP-bd_dom"/>
</dbReference>
<evidence type="ECO:0000256" key="10">
    <source>
        <dbReference type="ARBA" id="ARBA00022842"/>
    </source>
</evidence>
<comment type="caution">
    <text evidence="18">The sequence shown here is derived from an EMBL/GenBank/DDBJ whole genome shotgun (WGS) entry which is preliminary data.</text>
</comment>
<dbReference type="OrthoDB" id="4494979at2"/>
<comment type="pathway">
    <text evidence="1 14">Amino-acid biosynthesis; L-isoleucine biosynthesis; L-isoleucine from 2-oxobutanoate: step 1/4.</text>
</comment>
<dbReference type="Gene3D" id="3.40.50.970">
    <property type="match status" value="2"/>
</dbReference>
<evidence type="ECO:0000259" key="15">
    <source>
        <dbReference type="Pfam" id="PF00205"/>
    </source>
</evidence>
<evidence type="ECO:0000256" key="13">
    <source>
        <dbReference type="ARBA" id="ARBA00048670"/>
    </source>
</evidence>
<protein>
    <recommendedName>
        <fullName evidence="4 14">Acetolactate synthase</fullName>
        <ecNumber evidence="4 14">2.2.1.6</ecNumber>
    </recommendedName>
</protein>
<evidence type="ECO:0000259" key="17">
    <source>
        <dbReference type="Pfam" id="PF02776"/>
    </source>
</evidence>